<protein>
    <submittedName>
        <fullName evidence="1">Uncharacterized protein</fullName>
    </submittedName>
</protein>
<gene>
    <name evidence="1" type="ORF">K3G42_031034</name>
</gene>
<dbReference type="EMBL" id="CM037616">
    <property type="protein sequence ID" value="KAH7993444.1"/>
    <property type="molecule type" value="Genomic_DNA"/>
</dbReference>
<organism evidence="1 2">
    <name type="scientific">Sphaerodactylus townsendi</name>
    <dbReference type="NCBI Taxonomy" id="933632"/>
    <lineage>
        <taxon>Eukaryota</taxon>
        <taxon>Metazoa</taxon>
        <taxon>Chordata</taxon>
        <taxon>Craniata</taxon>
        <taxon>Vertebrata</taxon>
        <taxon>Euteleostomi</taxon>
        <taxon>Lepidosauria</taxon>
        <taxon>Squamata</taxon>
        <taxon>Bifurcata</taxon>
        <taxon>Gekkota</taxon>
        <taxon>Sphaerodactylidae</taxon>
        <taxon>Sphaerodactylus</taxon>
    </lineage>
</organism>
<evidence type="ECO:0000313" key="1">
    <source>
        <dbReference type="EMBL" id="KAH7993444.1"/>
    </source>
</evidence>
<reference evidence="1" key="1">
    <citation type="submission" date="2021-08" db="EMBL/GenBank/DDBJ databases">
        <title>The first chromosome-level gecko genome reveals the dynamic sex chromosomes of Neotropical dwarf geckos (Sphaerodactylidae: Sphaerodactylus).</title>
        <authorList>
            <person name="Pinto B.J."/>
            <person name="Keating S.E."/>
            <person name="Gamble T."/>
        </authorList>
    </citation>
    <scope>NUCLEOTIDE SEQUENCE</scope>
    <source>
        <strain evidence="1">TG3544</strain>
    </source>
</reference>
<evidence type="ECO:0000313" key="2">
    <source>
        <dbReference type="Proteomes" id="UP000827872"/>
    </source>
</evidence>
<dbReference type="Proteomes" id="UP000827872">
    <property type="component" value="Linkage Group LG03"/>
</dbReference>
<name>A0ACB8EL85_9SAUR</name>
<accession>A0ACB8EL85</accession>
<proteinExistence type="predicted"/>
<sequence>MAAAAAAATRTFRRRGHGCPSPEPGSAPKEELPALEPVPRSGAAWRGARGKVPQPAQSLIRGFRRRRQPGMGGVLVANSVQPPSLQQEEEPERKRLPAEPGAAGPFPQAFAGGVVFEFGSREAFVRAVQDHRDLTLNGSGPIQYHLKDLR</sequence>
<comment type="caution">
    <text evidence="1">The sequence shown here is derived from an EMBL/GenBank/DDBJ whole genome shotgun (WGS) entry which is preliminary data.</text>
</comment>
<keyword evidence="2" id="KW-1185">Reference proteome</keyword>